<gene>
    <name evidence="8" type="ORF">A3D04_03640</name>
</gene>
<feature type="transmembrane region" description="Helical" evidence="6">
    <location>
        <begin position="37"/>
        <end position="55"/>
    </location>
</feature>
<keyword evidence="3 6" id="KW-0812">Transmembrane</keyword>
<dbReference type="PANTHER" id="PTHR38459:SF1">
    <property type="entry name" value="PROPHAGE BACTOPRENOL-LINKED GLUCOSE TRANSLOCASE HOMOLOG"/>
    <property type="match status" value="1"/>
</dbReference>
<evidence type="ECO:0000256" key="2">
    <source>
        <dbReference type="ARBA" id="ARBA00009399"/>
    </source>
</evidence>
<evidence type="ECO:0000256" key="5">
    <source>
        <dbReference type="ARBA" id="ARBA00023136"/>
    </source>
</evidence>
<dbReference type="AlphaFoldDB" id="A0A1F5GBR6"/>
<protein>
    <recommendedName>
        <fullName evidence="7">GtrA/DPMS transmembrane domain-containing protein</fullName>
    </recommendedName>
</protein>
<feature type="transmembrane region" description="Helical" evidence="6">
    <location>
        <begin position="87"/>
        <end position="114"/>
    </location>
</feature>
<dbReference type="Proteomes" id="UP000177369">
    <property type="component" value="Unassembled WGS sequence"/>
</dbReference>
<feature type="transmembrane region" description="Helical" evidence="6">
    <location>
        <begin position="7"/>
        <end position="25"/>
    </location>
</feature>
<dbReference type="EMBL" id="MFBD01000007">
    <property type="protein sequence ID" value="OGD89285.1"/>
    <property type="molecule type" value="Genomic_DNA"/>
</dbReference>
<evidence type="ECO:0000256" key="6">
    <source>
        <dbReference type="SAM" id="Phobius"/>
    </source>
</evidence>
<dbReference type="InterPro" id="IPR007267">
    <property type="entry name" value="GtrA_DPMS_TM"/>
</dbReference>
<comment type="subcellular location">
    <subcellularLocation>
        <location evidence="1">Membrane</location>
        <topology evidence="1">Multi-pass membrane protein</topology>
    </subcellularLocation>
</comment>
<feature type="domain" description="GtrA/DPMS transmembrane" evidence="7">
    <location>
        <begin position="70"/>
        <end position="194"/>
    </location>
</feature>
<proteinExistence type="inferred from homology"/>
<evidence type="ECO:0000256" key="1">
    <source>
        <dbReference type="ARBA" id="ARBA00004141"/>
    </source>
</evidence>
<reference evidence="8 9" key="1">
    <citation type="journal article" date="2016" name="Nat. Commun.">
        <title>Thousands of microbial genomes shed light on interconnected biogeochemical processes in an aquifer system.</title>
        <authorList>
            <person name="Anantharaman K."/>
            <person name="Brown C.T."/>
            <person name="Hug L.A."/>
            <person name="Sharon I."/>
            <person name="Castelle C.J."/>
            <person name="Probst A.J."/>
            <person name="Thomas B.C."/>
            <person name="Singh A."/>
            <person name="Wilkins M.J."/>
            <person name="Karaoz U."/>
            <person name="Brodie E.L."/>
            <person name="Williams K.H."/>
            <person name="Hubbard S.S."/>
            <person name="Banfield J.F."/>
        </authorList>
    </citation>
    <scope>NUCLEOTIDE SEQUENCE [LARGE SCALE GENOMIC DNA]</scope>
</reference>
<sequence>MSIRDLALTLTASILIGAFLIPTLINTKKFDAIPNSYAVLFIGLPALALIGMFVIKQLSKKLALLWQVAKFALVGVLNTAIDFGILNLLILITGFTAGAGIGIINIPSFTLAILNSYIWNRKWVFENAKQGNFFVFVAVTVIGLLINTTVVVVVTTWIPPLFGLSPTLWANVAKVFATGFSMVWNFTGYKLVVFKR</sequence>
<comment type="caution">
    <text evidence="8">The sequence shown here is derived from an EMBL/GenBank/DDBJ whole genome shotgun (WGS) entry which is preliminary data.</text>
</comment>
<name>A0A1F5GBR6_9BACT</name>
<evidence type="ECO:0000313" key="9">
    <source>
        <dbReference type="Proteomes" id="UP000177369"/>
    </source>
</evidence>
<evidence type="ECO:0000256" key="4">
    <source>
        <dbReference type="ARBA" id="ARBA00022989"/>
    </source>
</evidence>
<dbReference type="Pfam" id="PF04138">
    <property type="entry name" value="GtrA_DPMS_TM"/>
    <property type="match status" value="1"/>
</dbReference>
<dbReference type="GO" id="GO:0005886">
    <property type="term" value="C:plasma membrane"/>
    <property type="evidence" value="ECO:0007669"/>
    <property type="project" value="TreeGrafter"/>
</dbReference>
<comment type="similarity">
    <text evidence="2">Belongs to the GtrA family.</text>
</comment>
<evidence type="ECO:0000313" key="8">
    <source>
        <dbReference type="EMBL" id="OGD89285.1"/>
    </source>
</evidence>
<feature type="transmembrane region" description="Helical" evidence="6">
    <location>
        <begin position="134"/>
        <end position="162"/>
    </location>
</feature>
<evidence type="ECO:0000256" key="3">
    <source>
        <dbReference type="ARBA" id="ARBA00022692"/>
    </source>
</evidence>
<dbReference type="STRING" id="1797714.A3D04_03640"/>
<dbReference type="InterPro" id="IPR051401">
    <property type="entry name" value="GtrA_CellWall_Glycosyl"/>
</dbReference>
<organism evidence="8 9">
    <name type="scientific">Candidatus Curtissbacteria bacterium RIFCSPHIGHO2_02_FULL_40_16b</name>
    <dbReference type="NCBI Taxonomy" id="1797714"/>
    <lineage>
        <taxon>Bacteria</taxon>
        <taxon>Candidatus Curtissiibacteriota</taxon>
    </lineage>
</organism>
<keyword evidence="5 6" id="KW-0472">Membrane</keyword>
<accession>A0A1F5GBR6</accession>
<dbReference type="PANTHER" id="PTHR38459">
    <property type="entry name" value="PROPHAGE BACTOPRENOL-LINKED GLUCOSE TRANSLOCASE HOMOLOG"/>
    <property type="match status" value="1"/>
</dbReference>
<keyword evidence="4 6" id="KW-1133">Transmembrane helix</keyword>
<dbReference type="GO" id="GO:0000271">
    <property type="term" value="P:polysaccharide biosynthetic process"/>
    <property type="evidence" value="ECO:0007669"/>
    <property type="project" value="InterPro"/>
</dbReference>
<feature type="transmembrane region" description="Helical" evidence="6">
    <location>
        <begin position="168"/>
        <end position="187"/>
    </location>
</feature>
<evidence type="ECO:0000259" key="7">
    <source>
        <dbReference type="Pfam" id="PF04138"/>
    </source>
</evidence>